<evidence type="ECO:0000313" key="2">
    <source>
        <dbReference type="Proteomes" id="UP000321662"/>
    </source>
</evidence>
<name>A0A511AQW5_9LACT</name>
<reference evidence="1 2" key="1">
    <citation type="submission" date="2019-07" db="EMBL/GenBank/DDBJ databases">
        <title>Whole genome shotgun sequence of Alkalibacterium kapii NBRC 103247.</title>
        <authorList>
            <person name="Hosoyama A."/>
            <person name="Uohara A."/>
            <person name="Ohji S."/>
            <person name="Ichikawa N."/>
        </authorList>
    </citation>
    <scope>NUCLEOTIDE SEQUENCE [LARGE SCALE GENOMIC DNA]</scope>
    <source>
        <strain evidence="1 2">NBRC 103247</strain>
    </source>
</reference>
<dbReference type="Proteomes" id="UP000321662">
    <property type="component" value="Unassembled WGS sequence"/>
</dbReference>
<dbReference type="AlphaFoldDB" id="A0A511AQW5"/>
<protein>
    <submittedName>
        <fullName evidence="1">Uncharacterized protein</fullName>
    </submittedName>
</protein>
<dbReference type="OrthoDB" id="2167746at2"/>
<accession>A0A511AQW5</accession>
<proteinExistence type="predicted"/>
<comment type="caution">
    <text evidence="1">The sequence shown here is derived from an EMBL/GenBank/DDBJ whole genome shotgun (WGS) entry which is preliminary data.</text>
</comment>
<sequence>MSFFNRLKYLVKNQSAYSSDFVGASTLKKARNILTIQNKHLFSASDMSAYQKTIDLIVKKIIKRDRSHRYYIGKKNENIEAAKRTIYKYESFCTSNIKVTPNTKNGFDLYVENIYLGQVPKELNPDMRHYLQTSMMTAFAYIKGGPYKYYNEEQHVVIEEEKEPFDLSIYIQFS</sequence>
<dbReference type="RefSeq" id="WP_146922916.1">
    <property type="nucleotide sequence ID" value="NZ_BJUY01000002.1"/>
</dbReference>
<evidence type="ECO:0000313" key="1">
    <source>
        <dbReference type="EMBL" id="GEK90579.1"/>
    </source>
</evidence>
<organism evidence="1 2">
    <name type="scientific">Alkalibacterium kapii</name>
    <dbReference type="NCBI Taxonomy" id="426704"/>
    <lineage>
        <taxon>Bacteria</taxon>
        <taxon>Bacillati</taxon>
        <taxon>Bacillota</taxon>
        <taxon>Bacilli</taxon>
        <taxon>Lactobacillales</taxon>
        <taxon>Carnobacteriaceae</taxon>
        <taxon>Alkalibacterium</taxon>
    </lineage>
</organism>
<gene>
    <name evidence="1" type="ORF">AKA01nite_02010</name>
</gene>
<dbReference type="EMBL" id="BJUY01000002">
    <property type="protein sequence ID" value="GEK90579.1"/>
    <property type="molecule type" value="Genomic_DNA"/>
</dbReference>
<keyword evidence="2" id="KW-1185">Reference proteome</keyword>